<evidence type="ECO:0000313" key="5">
    <source>
        <dbReference type="Proteomes" id="UP000633509"/>
    </source>
</evidence>
<dbReference type="RefSeq" id="WP_318786625.1">
    <property type="nucleotide sequence ID" value="NZ_JADBEK010000001.1"/>
</dbReference>
<dbReference type="Proteomes" id="UP000633509">
    <property type="component" value="Unassembled WGS sequence"/>
</dbReference>
<keyword evidence="1" id="KW-0808">Transferase</keyword>
<proteinExistence type="predicted"/>
<dbReference type="EMBL" id="JADBEK010000001">
    <property type="protein sequence ID" value="MBE1581783.1"/>
    <property type="molecule type" value="Genomic_DNA"/>
</dbReference>
<evidence type="ECO:0000256" key="1">
    <source>
        <dbReference type="ARBA" id="ARBA00022679"/>
    </source>
</evidence>
<dbReference type="InterPro" id="IPR050769">
    <property type="entry name" value="NAT_camello-type"/>
</dbReference>
<dbReference type="CDD" id="cd04301">
    <property type="entry name" value="NAT_SF"/>
    <property type="match status" value="1"/>
</dbReference>
<keyword evidence="5" id="KW-1185">Reference proteome</keyword>
<dbReference type="SUPFAM" id="SSF55729">
    <property type="entry name" value="Acyl-CoA N-acyltransferases (Nat)"/>
    <property type="match status" value="1"/>
</dbReference>
<dbReference type="PANTHER" id="PTHR13947">
    <property type="entry name" value="GNAT FAMILY N-ACETYLTRANSFERASE"/>
    <property type="match status" value="1"/>
</dbReference>
<dbReference type="InterPro" id="IPR000182">
    <property type="entry name" value="GNAT_dom"/>
</dbReference>
<feature type="compositionally biased region" description="Basic and acidic residues" evidence="2">
    <location>
        <begin position="184"/>
        <end position="196"/>
    </location>
</feature>
<evidence type="ECO:0000259" key="3">
    <source>
        <dbReference type="PROSITE" id="PS51186"/>
    </source>
</evidence>
<evidence type="ECO:0000313" key="4">
    <source>
        <dbReference type="EMBL" id="MBE1581783.1"/>
    </source>
</evidence>
<reference evidence="4 5" key="1">
    <citation type="submission" date="2020-10" db="EMBL/GenBank/DDBJ databases">
        <title>Sequencing the genomes of 1000 actinobacteria strains.</title>
        <authorList>
            <person name="Klenk H.-P."/>
        </authorList>
    </citation>
    <scope>NUCLEOTIDE SEQUENCE [LARGE SCALE GENOMIC DNA]</scope>
    <source>
        <strain evidence="4 5">DSM 43173</strain>
    </source>
</reference>
<feature type="region of interest" description="Disordered" evidence="2">
    <location>
        <begin position="174"/>
        <end position="196"/>
    </location>
</feature>
<comment type="caution">
    <text evidence="4">The sequence shown here is derived from an EMBL/GenBank/DDBJ whole genome shotgun (WGS) entry which is preliminary data.</text>
</comment>
<sequence>MTPVEWSIHPLSERTLAGAQAVMRRSIAEDFGDAYDPRIHADVDDPMTHYAPGNGPFLLVVTDDGTGDVLATGGIRSGRLKPGLTPQHVVDRYEDGRHGQLVRVYVRKEARRGGIARALVRAILDRADREGHYQAIALHTYRHSPGAVAFWESFGARLVHDDTQGPSGAVFYDLPRGPHSHPHRTGETGEHHVQAS</sequence>
<dbReference type="PROSITE" id="PS51186">
    <property type="entry name" value="GNAT"/>
    <property type="match status" value="1"/>
</dbReference>
<dbReference type="PANTHER" id="PTHR13947:SF37">
    <property type="entry name" value="LD18367P"/>
    <property type="match status" value="1"/>
</dbReference>
<dbReference type="InterPro" id="IPR016181">
    <property type="entry name" value="Acyl_CoA_acyltransferase"/>
</dbReference>
<feature type="domain" description="N-acetyltransferase" evidence="3">
    <location>
        <begin position="6"/>
        <end position="177"/>
    </location>
</feature>
<dbReference type="Pfam" id="PF00583">
    <property type="entry name" value="Acetyltransf_1"/>
    <property type="match status" value="1"/>
</dbReference>
<gene>
    <name evidence="4" type="ORF">H4W80_000041</name>
</gene>
<dbReference type="Gene3D" id="3.40.630.30">
    <property type="match status" value="1"/>
</dbReference>
<name>A0ABR9LM84_9ACTN</name>
<accession>A0ABR9LM84</accession>
<organism evidence="4 5">
    <name type="scientific">Nonomuraea angiospora</name>
    <dbReference type="NCBI Taxonomy" id="46172"/>
    <lineage>
        <taxon>Bacteria</taxon>
        <taxon>Bacillati</taxon>
        <taxon>Actinomycetota</taxon>
        <taxon>Actinomycetes</taxon>
        <taxon>Streptosporangiales</taxon>
        <taxon>Streptosporangiaceae</taxon>
        <taxon>Nonomuraea</taxon>
    </lineage>
</organism>
<protein>
    <submittedName>
        <fullName evidence="4">GNAT superfamily N-acetyltransferase</fullName>
    </submittedName>
</protein>
<evidence type="ECO:0000256" key="2">
    <source>
        <dbReference type="SAM" id="MobiDB-lite"/>
    </source>
</evidence>